<reference evidence="1 2" key="1">
    <citation type="journal article" name="Sci. Rep.">
        <title>Telomere-to-telomere assembled and centromere annotated genomes of the two main subspecies of the button mushroom Agaricus bisporus reveal especially polymorphic chromosome ends.</title>
        <authorList>
            <person name="Sonnenberg A.S.M."/>
            <person name="Sedaghat-Telgerd N."/>
            <person name="Lavrijssen B."/>
            <person name="Ohm R.A."/>
            <person name="Hendrickx P.M."/>
            <person name="Scholtmeijer K."/>
            <person name="Baars J.J.P."/>
            <person name="van Peer A."/>
        </authorList>
    </citation>
    <scope>NUCLEOTIDE SEQUENCE [LARGE SCALE GENOMIC DNA]</scope>
    <source>
        <strain evidence="1 2">H119_p4</strain>
    </source>
</reference>
<evidence type="ECO:0000313" key="1">
    <source>
        <dbReference type="EMBL" id="KAF7782201.1"/>
    </source>
</evidence>
<protein>
    <recommendedName>
        <fullName evidence="3">F-box domain-containing protein</fullName>
    </recommendedName>
</protein>
<dbReference type="Proteomes" id="UP000629468">
    <property type="component" value="Unassembled WGS sequence"/>
</dbReference>
<proteinExistence type="predicted"/>
<organism evidence="1 2">
    <name type="scientific">Agaricus bisporus var. burnettii</name>
    <dbReference type="NCBI Taxonomy" id="192524"/>
    <lineage>
        <taxon>Eukaryota</taxon>
        <taxon>Fungi</taxon>
        <taxon>Dikarya</taxon>
        <taxon>Basidiomycota</taxon>
        <taxon>Agaricomycotina</taxon>
        <taxon>Agaricomycetes</taxon>
        <taxon>Agaricomycetidae</taxon>
        <taxon>Agaricales</taxon>
        <taxon>Agaricineae</taxon>
        <taxon>Agaricaceae</taxon>
        <taxon>Agaricus</taxon>
    </lineage>
</organism>
<name>A0A8H7F7G3_AGABI</name>
<gene>
    <name evidence="1" type="ORF">Agabi119p4_1577</name>
</gene>
<sequence length="526" mass="61217">MQTTQIDSEVAILDADISRLSKRRAALLRQRNILESPICRLPAELFSRIISLSIRDVWTRNDSERPSTLATTEDLFELGSVCSCWYHATRSNPQFWNTFAIHHEEGGYRVTTTTPDYVSLLRYCYQRAGAAGLSVWIYDFHVEFGREILDQIFHVILEESPGKLRSFHIFDDCLEFPREQVHCLCPSLVEYAQREVEFTKLVELEFQWACEISASPRVLFRNSPLLRTFSLYMPSRTMMPTGLEFPWKHITTIKLCDMDPEHALEFLSLHPHFIDFSFELYFDDQREQTWLPPTHVLFNMPLTTKFGWRVRCRDESSMYDPWYIRLFTHFRFPNLRYLDWRANAPSDHPSTRDFFTSMQELEHLEFQPLQRSCISQHFGIFKNLKSLDINLGWEADLSRQWLKKLAITPGDGNVFPHLQVLKIISNSVDTPCSALIAILYSRRNGPIPWTSLEVDLDSLILPPNVGSSAEWEHCGRLIECSLRTTSFKAMAWESSAHYGALKNLVSQAIEVHWGLDSSEIKLVFEN</sequence>
<dbReference type="InterPro" id="IPR032675">
    <property type="entry name" value="LRR_dom_sf"/>
</dbReference>
<evidence type="ECO:0008006" key="3">
    <source>
        <dbReference type="Google" id="ProtNLM"/>
    </source>
</evidence>
<dbReference type="SUPFAM" id="SSF52047">
    <property type="entry name" value="RNI-like"/>
    <property type="match status" value="1"/>
</dbReference>
<dbReference type="Gene3D" id="3.80.10.10">
    <property type="entry name" value="Ribonuclease Inhibitor"/>
    <property type="match status" value="1"/>
</dbReference>
<comment type="caution">
    <text evidence="1">The sequence shown here is derived from an EMBL/GenBank/DDBJ whole genome shotgun (WGS) entry which is preliminary data.</text>
</comment>
<dbReference type="AlphaFoldDB" id="A0A8H7F7G3"/>
<accession>A0A8H7F7G3</accession>
<evidence type="ECO:0000313" key="2">
    <source>
        <dbReference type="Proteomes" id="UP000629468"/>
    </source>
</evidence>
<dbReference type="EMBL" id="JABXXO010000003">
    <property type="protein sequence ID" value="KAF7782201.1"/>
    <property type="molecule type" value="Genomic_DNA"/>
</dbReference>